<keyword evidence="3" id="KW-0472">Membrane</keyword>
<evidence type="ECO:0000256" key="3">
    <source>
        <dbReference type="SAM" id="Phobius"/>
    </source>
</evidence>
<dbReference type="GO" id="GO:0005884">
    <property type="term" value="C:actin filament"/>
    <property type="evidence" value="ECO:0007669"/>
    <property type="project" value="TreeGrafter"/>
</dbReference>
<proteinExistence type="predicted"/>
<reference evidence="5" key="1">
    <citation type="submission" date="2013-03" db="EMBL/GenBank/DDBJ databases">
        <title>The Genome Sequence of Anopheles christyi ACHKN1017.</title>
        <authorList>
            <consortium name="The Broad Institute Genomics Platform"/>
            <person name="Neafsey D.E."/>
            <person name="Besansky N."/>
            <person name="Walker B."/>
            <person name="Young S.K."/>
            <person name="Zeng Q."/>
            <person name="Gargeya S."/>
            <person name="Fitzgerald M."/>
            <person name="Haas B."/>
            <person name="Abouelleil A."/>
            <person name="Allen A.W."/>
            <person name="Alvarado L."/>
            <person name="Arachchi H.M."/>
            <person name="Berlin A.M."/>
            <person name="Chapman S.B."/>
            <person name="Gainer-Dewar J."/>
            <person name="Goldberg J."/>
            <person name="Griggs A."/>
            <person name="Gujja S."/>
            <person name="Hansen M."/>
            <person name="Howarth C."/>
            <person name="Imamovic A."/>
            <person name="Ireland A."/>
            <person name="Larimer J."/>
            <person name="McCowan C."/>
            <person name="Murphy C."/>
            <person name="Pearson M."/>
            <person name="Poon T.W."/>
            <person name="Priest M."/>
            <person name="Roberts A."/>
            <person name="Saif S."/>
            <person name="Shea T."/>
            <person name="Sisk P."/>
            <person name="Sykes S."/>
            <person name="Wortman J."/>
            <person name="Nusbaum C."/>
            <person name="Birren B."/>
        </authorList>
    </citation>
    <scope>NUCLEOTIDE SEQUENCE [LARGE SCALE GENOMIC DNA]</scope>
    <source>
        <strain evidence="5">ACHKN1017</strain>
    </source>
</reference>
<evidence type="ECO:0000256" key="2">
    <source>
        <dbReference type="SAM" id="MobiDB-lite"/>
    </source>
</evidence>
<feature type="region of interest" description="Disordered" evidence="2">
    <location>
        <begin position="1"/>
        <end position="23"/>
    </location>
</feature>
<dbReference type="EnsemblMetazoa" id="ACHR002163-RA">
    <property type="protein sequence ID" value="ACHR002163-PA"/>
    <property type="gene ID" value="ACHR002163"/>
</dbReference>
<dbReference type="PANTHER" id="PTHR45691:SF1">
    <property type="entry name" value="FH2 DOMAIN-CONTAINING PROTEIN 1-RELATED"/>
    <property type="match status" value="1"/>
</dbReference>
<dbReference type="Proteomes" id="UP000075881">
    <property type="component" value="Unassembled WGS sequence"/>
</dbReference>
<organism evidence="4 5">
    <name type="scientific">Anopheles christyi</name>
    <dbReference type="NCBI Taxonomy" id="43041"/>
    <lineage>
        <taxon>Eukaryota</taxon>
        <taxon>Metazoa</taxon>
        <taxon>Ecdysozoa</taxon>
        <taxon>Arthropoda</taxon>
        <taxon>Hexapoda</taxon>
        <taxon>Insecta</taxon>
        <taxon>Pterygota</taxon>
        <taxon>Neoptera</taxon>
        <taxon>Endopterygota</taxon>
        <taxon>Diptera</taxon>
        <taxon>Nematocera</taxon>
        <taxon>Culicoidea</taxon>
        <taxon>Culicidae</taxon>
        <taxon>Anophelinae</taxon>
        <taxon>Anopheles</taxon>
    </lineage>
</organism>
<feature type="compositionally biased region" description="Basic and acidic residues" evidence="2">
    <location>
        <begin position="1"/>
        <end position="10"/>
    </location>
</feature>
<keyword evidence="1" id="KW-0175">Coiled coil</keyword>
<dbReference type="Pfam" id="PF16021">
    <property type="entry name" value="PDCD7"/>
    <property type="match status" value="1"/>
</dbReference>
<dbReference type="InterPro" id="IPR051412">
    <property type="entry name" value="Formin_Homology_Diaphanous_sf"/>
</dbReference>
<dbReference type="AlphaFoldDB" id="A0A182JUI1"/>
<protein>
    <submittedName>
        <fullName evidence="4">Uncharacterized protein</fullName>
    </submittedName>
</protein>
<feature type="transmembrane region" description="Helical" evidence="3">
    <location>
        <begin position="641"/>
        <end position="666"/>
    </location>
</feature>
<dbReference type="PANTHER" id="PTHR45691">
    <property type="entry name" value="PROTEIN DIAPHANOUS"/>
    <property type="match status" value="1"/>
</dbReference>
<evidence type="ECO:0000313" key="5">
    <source>
        <dbReference type="Proteomes" id="UP000075881"/>
    </source>
</evidence>
<evidence type="ECO:0000313" key="4">
    <source>
        <dbReference type="EnsemblMetazoa" id="ACHR002163-PA"/>
    </source>
</evidence>
<evidence type="ECO:0000256" key="1">
    <source>
        <dbReference type="SAM" id="Coils"/>
    </source>
</evidence>
<keyword evidence="5" id="KW-1185">Reference proteome</keyword>
<feature type="coiled-coil region" evidence="1">
    <location>
        <begin position="173"/>
        <end position="217"/>
    </location>
</feature>
<sequence>MSARDPHQMDVTRPPPQIDDSFPHPTLLERLRLTDEQSVQHFLTSFPRANTPGVRDTRSSPIAINISTYREELGEALRVLQTLKNSKLVLEELDQDDPQWKEEVERTDQLKSILLNTLEALEDIKRKELLKRKLIIRQKKRAWQKRRNERLKTNRTAQQASREERLREIANWEAEWKDRLNQERIAREELQMKTIILTDVRRRKARAKRVLNRFEKSDRLRQQKQSTKFTDPELEESFRKRMDTLVTEWKSKLNECVKEERKLKEELSRQTAGNAGRRKENRWRKVLFGTAVQGTWPAGHQRQDDWWHELVSVRRAWDKFCLPFDSNNGGSVAPSNWILPPEHPLPEWAVYREGEKTIPEKATRETVLAAAVLLPPPDPPVLPRLLAAVVPPKELVPLSSGAAEPPLPPPPPPTDCLKSAILLLDASESFSLGNVEGARLFSPPPVPPVTASESFEFSSPLTCPTSVSTGVLDFVATDCCCVTPWRAAGVLEKRFPDETFSRSCPVGLVVDESLAVVLCAFVFPGTPLSAPPPPARSRPTPVADELAFDDSRFEEDVLEIFPVAPSLTVSSDGGAFTELLLLLDEEEDDFVLPGGAISPFDTPTGAEPEPNALLADIFCCGSPLPPPDWPPIGPGPVEAPVLLLLGTVGLLLLLLMLLLLFVLLVLDRFGLAVTGRFIDAEEETPESDCELLFGPPPPMPLLPLEPDNVAEDEELDDFLPSLFGLECLCFEEEDVLSFSFDVEFADEDIDDVVEELGSAALDDSDDDFCPDGTFPLPVPPTGDVLLLDGSFGSGDTLLPLPLLPLDLCGNGDPNSSANCPFVSSTDEDDFDLDFLSWEELPLEDRSVPPPPPPPPPLFPCPPRLLL</sequence>
<accession>A0A182JUI1</accession>
<reference evidence="4" key="2">
    <citation type="submission" date="2020-05" db="UniProtKB">
        <authorList>
            <consortium name="EnsemblMetazoa"/>
        </authorList>
    </citation>
    <scope>IDENTIFICATION</scope>
    <source>
        <strain evidence="4">ACHKN1017</strain>
    </source>
</reference>
<feature type="region of interest" description="Disordered" evidence="2">
    <location>
        <begin position="841"/>
        <end position="862"/>
    </location>
</feature>
<name>A0A182JUI1_9DIPT</name>
<dbReference type="GO" id="GO:0030041">
    <property type="term" value="P:actin filament polymerization"/>
    <property type="evidence" value="ECO:0007669"/>
    <property type="project" value="TreeGrafter"/>
</dbReference>
<dbReference type="InterPro" id="IPR031974">
    <property type="entry name" value="PDCD7"/>
</dbReference>
<dbReference type="VEuPathDB" id="VectorBase:ACHR002163"/>
<dbReference type="STRING" id="43041.A0A182JUI1"/>
<keyword evidence="3" id="KW-0812">Transmembrane</keyword>
<keyword evidence="3" id="KW-1133">Transmembrane helix</keyword>
<feature type="compositionally biased region" description="Pro residues" evidence="2">
    <location>
        <begin position="847"/>
        <end position="862"/>
    </location>
</feature>